<reference evidence="8 9" key="1">
    <citation type="submission" date="2015-07" db="EMBL/GenBank/DDBJ databases">
        <title>Draft genome sequence of the Amantichitinum ursilacus IGB-41, a new chitin-degrading bacterium.</title>
        <authorList>
            <person name="Kirstahler P."/>
            <person name="Guenther M."/>
            <person name="Grumaz C."/>
            <person name="Rupp S."/>
            <person name="Zibek S."/>
            <person name="Sohn K."/>
        </authorList>
    </citation>
    <scope>NUCLEOTIDE SEQUENCE [LARGE SCALE GENOMIC DNA]</scope>
    <source>
        <strain evidence="8 9">IGB-41</strain>
    </source>
</reference>
<organism evidence="8 9">
    <name type="scientific">Amantichitinum ursilacus</name>
    <dbReference type="NCBI Taxonomy" id="857265"/>
    <lineage>
        <taxon>Bacteria</taxon>
        <taxon>Pseudomonadati</taxon>
        <taxon>Pseudomonadota</taxon>
        <taxon>Betaproteobacteria</taxon>
        <taxon>Neisseriales</taxon>
        <taxon>Chitinibacteraceae</taxon>
        <taxon>Amantichitinum</taxon>
    </lineage>
</organism>
<evidence type="ECO:0000259" key="5">
    <source>
        <dbReference type="Pfam" id="PF03865"/>
    </source>
</evidence>
<dbReference type="Pfam" id="PF03865">
    <property type="entry name" value="ShlB"/>
    <property type="match status" value="1"/>
</dbReference>
<comment type="caution">
    <text evidence="8">The sequence shown here is derived from an EMBL/GenBank/DDBJ whole genome shotgun (WGS) entry which is preliminary data.</text>
</comment>
<dbReference type="GO" id="GO:0046819">
    <property type="term" value="P:protein secretion by the type V secretion system"/>
    <property type="evidence" value="ECO:0007669"/>
    <property type="project" value="TreeGrafter"/>
</dbReference>
<feature type="domain" description="Polypeptide-transport-associated ShlB-type" evidence="6">
    <location>
        <begin position="98"/>
        <end position="173"/>
    </location>
</feature>
<keyword evidence="9" id="KW-1185">Reference proteome</keyword>
<dbReference type="InterPro" id="IPR027282">
    <property type="entry name" value="TPS"/>
</dbReference>
<dbReference type="InterPro" id="IPR005565">
    <property type="entry name" value="Hemolysn_activator_HlyB_C"/>
</dbReference>
<dbReference type="OrthoDB" id="290122at2"/>
<sequence length="600" mass="63273">MRARLPSCRVQRVAALLALALAHPWAHAADAPSPANAGLPPVQQDQAIQLLNERRDAARQQQIEQTPAVVEGAPAPAPAAGPALDTPVNDVPEKEPSFQIDHIEFKGSPLFSAADISQLTQPFLGQRLGANRINLLLRRATDLLVKRGLITSRVYLGEQNLASGTLALTVVAGTIEGFTLNGQPFRPTQAPEARNGGGLTDAGTAWAFPDHAGQVLNLTDLEQGVDQINRLRRNQAEMQIQPGASAGGSVVNLNNKPGDALYYNVGLDNYGSSATGIVRLKVGVEADNLIGLQEAINASYIGSTQSNALVASVAVPWGYNVFSYTLSLSEYQNLIGDTALVDGSSRGHTFGFNRVLARGPAGKTAFDATLALWNSDRAINDVDLTPQALTVLRVALNRFEKFQLGQFVGYWSLEAGYSRGLGALGATADAQDLPGDDAHNQFNKFDANGSFSSALINVAGAALGYRGSFSAQWAHTGLYSSQQIFAGGNDSVRGFAQDSISGDCGVWLRNEISVGNVPNVSLGGLSAHIEPYVFIDGGHTRLLAGNLSQNIAGGGIGLRGQAQWQGKALSTELLLGRGLDQPASFGPRQTLLLASLNLSL</sequence>
<feature type="signal peptide" evidence="4">
    <location>
        <begin position="1"/>
        <end position="28"/>
    </location>
</feature>
<dbReference type="GO" id="GO:0008320">
    <property type="term" value="F:protein transmembrane transporter activity"/>
    <property type="evidence" value="ECO:0007669"/>
    <property type="project" value="TreeGrafter"/>
</dbReference>
<keyword evidence="1" id="KW-1134">Transmembrane beta strand</keyword>
<accession>A0A0N0XI56</accession>
<proteinExistence type="predicted"/>
<dbReference type="PATRIC" id="fig|857265.3.peg.2439"/>
<feature type="domain" description="ShlB POTRA" evidence="7">
    <location>
        <begin position="175"/>
        <end position="242"/>
    </location>
</feature>
<dbReference type="Pfam" id="PF17287">
    <property type="entry name" value="POTRA_3"/>
    <property type="match status" value="1"/>
</dbReference>
<evidence type="ECO:0000256" key="2">
    <source>
        <dbReference type="ARBA" id="ARBA00022692"/>
    </source>
</evidence>
<dbReference type="Gene3D" id="3.10.20.310">
    <property type="entry name" value="membrane protein fhac"/>
    <property type="match status" value="1"/>
</dbReference>
<feature type="chain" id="PRO_5005862981" evidence="4">
    <location>
        <begin position="29"/>
        <end position="600"/>
    </location>
</feature>
<feature type="domain" description="Haemolysin activator HlyB C-terminal" evidence="5">
    <location>
        <begin position="247"/>
        <end position="560"/>
    </location>
</feature>
<dbReference type="PANTHER" id="PTHR34597">
    <property type="entry name" value="SLR1661 PROTEIN"/>
    <property type="match status" value="1"/>
</dbReference>
<dbReference type="STRING" id="857265.WG78_11865"/>
<name>A0A0N0XI56_9NEIS</name>
<keyword evidence="3" id="KW-0998">Cell outer membrane</keyword>
<dbReference type="Pfam" id="PF08479">
    <property type="entry name" value="POTRA_2"/>
    <property type="match status" value="1"/>
</dbReference>
<evidence type="ECO:0000256" key="3">
    <source>
        <dbReference type="ARBA" id="ARBA00023237"/>
    </source>
</evidence>
<dbReference type="Gene3D" id="2.40.160.50">
    <property type="entry name" value="membrane protein fhac: a member of the omp85/tpsb transporter family"/>
    <property type="match status" value="1"/>
</dbReference>
<keyword evidence="2" id="KW-0812">Transmembrane</keyword>
<dbReference type="AlphaFoldDB" id="A0A0N0XI56"/>
<gene>
    <name evidence="8" type="primary">shlB_2</name>
    <name evidence="8" type="ORF">WG78_11865</name>
</gene>
<dbReference type="EMBL" id="LAQT01000009">
    <property type="protein sequence ID" value="KPC52539.1"/>
    <property type="molecule type" value="Genomic_DNA"/>
</dbReference>
<dbReference type="PIRSF" id="PIRSF029745">
    <property type="entry name" value="FhaC"/>
    <property type="match status" value="1"/>
</dbReference>
<dbReference type="InterPro" id="IPR013686">
    <property type="entry name" value="Polypept-transport_assoc_ShlB"/>
</dbReference>
<protein>
    <submittedName>
        <fullName evidence="8">Hemolysin transporter protein ShlB</fullName>
    </submittedName>
</protein>
<evidence type="ECO:0000313" key="8">
    <source>
        <dbReference type="EMBL" id="KPC52539.1"/>
    </source>
</evidence>
<dbReference type="InterPro" id="IPR051544">
    <property type="entry name" value="TPS_OM_transporter"/>
</dbReference>
<evidence type="ECO:0000313" key="9">
    <source>
        <dbReference type="Proteomes" id="UP000037939"/>
    </source>
</evidence>
<keyword evidence="4" id="KW-0732">Signal</keyword>
<evidence type="ECO:0000259" key="6">
    <source>
        <dbReference type="Pfam" id="PF08479"/>
    </source>
</evidence>
<evidence type="ECO:0000259" key="7">
    <source>
        <dbReference type="Pfam" id="PF17287"/>
    </source>
</evidence>
<dbReference type="Proteomes" id="UP000037939">
    <property type="component" value="Unassembled WGS sequence"/>
</dbReference>
<dbReference type="GO" id="GO:0098046">
    <property type="term" value="C:type V protein secretion system complex"/>
    <property type="evidence" value="ECO:0007669"/>
    <property type="project" value="TreeGrafter"/>
</dbReference>
<keyword evidence="1" id="KW-0472">Membrane</keyword>
<dbReference type="InterPro" id="IPR035251">
    <property type="entry name" value="ShlB_POTRA"/>
</dbReference>
<dbReference type="PANTHER" id="PTHR34597:SF3">
    <property type="entry name" value="OUTER MEMBRANE TRANSPORTER CDIB"/>
    <property type="match status" value="1"/>
</dbReference>
<evidence type="ECO:0000256" key="1">
    <source>
        <dbReference type="ARBA" id="ARBA00022452"/>
    </source>
</evidence>
<evidence type="ECO:0000256" key="4">
    <source>
        <dbReference type="SAM" id="SignalP"/>
    </source>
</evidence>